<dbReference type="GO" id="GO:0016616">
    <property type="term" value="F:oxidoreductase activity, acting on the CH-OH group of donors, NAD or NADP as acceptor"/>
    <property type="evidence" value="ECO:0007669"/>
    <property type="project" value="UniProtKB-ARBA"/>
</dbReference>
<protein>
    <submittedName>
        <fullName evidence="3">NADPH:quinone reductase Qor</fullName>
    </submittedName>
</protein>
<accession>A0A1Q6DW85</accession>
<name>A0A1Q6DW85_METT1</name>
<dbReference type="Pfam" id="PF08240">
    <property type="entry name" value="ADH_N"/>
    <property type="match status" value="1"/>
</dbReference>
<dbReference type="InParanoid" id="A0A1Q6DW85"/>
<keyword evidence="1" id="KW-0521">NADP</keyword>
<evidence type="ECO:0000313" key="4">
    <source>
        <dbReference type="Proteomes" id="UP000185744"/>
    </source>
</evidence>
<dbReference type="InterPro" id="IPR036291">
    <property type="entry name" value="NAD(P)-bd_dom_sf"/>
</dbReference>
<dbReference type="Proteomes" id="UP000185744">
    <property type="component" value="Unassembled WGS sequence"/>
</dbReference>
<dbReference type="AlphaFoldDB" id="A0A1Q6DW85"/>
<dbReference type="CDD" id="cd08253">
    <property type="entry name" value="zeta_crystallin"/>
    <property type="match status" value="1"/>
</dbReference>
<sequence length="327" mass="36343">MSNRTMRAIRFNEYGGTEVLELEEIREPLPESNEVQVEVKSASVNPVDVHFRRGTYKVDSLPKKPGSDFAGIVKSTGEKVNEFKEGDRVFGTGIGKSPNGSYAEYLTVDQTKLARLPDNILFNEGAGIALVGVTAYRALISHGKLEPKDSVLIHGGNGGVGHVAIQLAKSIGADVLTTVGSDRYKEKMEKLGADFVFNYNSETLKKDIIEARRPNLILDHMLDKYLEIDIDLVSDFGKIIGIGETDNVEIKNPAVARNKELNVSFMSMFNTPSFRDILRELKGLMDKNKVRPILNKSYRLEEAAEAQRKIIEDSFLGKLIIKPQKTK</sequence>
<keyword evidence="4" id="KW-1185">Reference proteome</keyword>
<dbReference type="Gene3D" id="3.40.50.720">
    <property type="entry name" value="NAD(P)-binding Rossmann-like Domain"/>
    <property type="match status" value="1"/>
</dbReference>
<evidence type="ECO:0000313" key="3">
    <source>
        <dbReference type="EMBL" id="OKY78624.1"/>
    </source>
</evidence>
<dbReference type="SUPFAM" id="SSF51735">
    <property type="entry name" value="NAD(P)-binding Rossmann-fold domains"/>
    <property type="match status" value="1"/>
</dbReference>
<dbReference type="SUPFAM" id="SSF50129">
    <property type="entry name" value="GroES-like"/>
    <property type="match status" value="1"/>
</dbReference>
<proteinExistence type="predicted"/>
<dbReference type="GO" id="GO:0005829">
    <property type="term" value="C:cytosol"/>
    <property type="evidence" value="ECO:0007669"/>
    <property type="project" value="TreeGrafter"/>
</dbReference>
<dbReference type="GO" id="GO:0070402">
    <property type="term" value="F:NADPH binding"/>
    <property type="evidence" value="ECO:0007669"/>
    <property type="project" value="TreeGrafter"/>
</dbReference>
<gene>
    <name evidence="3" type="ORF">BTN85_1121</name>
</gene>
<dbReference type="InterPro" id="IPR013154">
    <property type="entry name" value="ADH-like_N"/>
</dbReference>
<dbReference type="InterPro" id="IPR011032">
    <property type="entry name" value="GroES-like_sf"/>
</dbReference>
<dbReference type="STRING" id="1903181.BTN85_1121"/>
<dbReference type="GO" id="GO:0003960">
    <property type="term" value="F:quinone reductase (NADPH) activity"/>
    <property type="evidence" value="ECO:0007669"/>
    <property type="project" value="TreeGrafter"/>
</dbReference>
<dbReference type="Pfam" id="PF13602">
    <property type="entry name" value="ADH_zinc_N_2"/>
    <property type="match status" value="1"/>
</dbReference>
<dbReference type="SMART" id="SM00829">
    <property type="entry name" value="PKS_ER"/>
    <property type="match status" value="1"/>
</dbReference>
<comment type="caution">
    <text evidence="3">The sequence shown here is derived from an EMBL/GenBank/DDBJ whole genome shotgun (WGS) entry which is preliminary data.</text>
</comment>
<dbReference type="GO" id="GO:0044281">
    <property type="term" value="P:small molecule metabolic process"/>
    <property type="evidence" value="ECO:0007669"/>
    <property type="project" value="UniProtKB-ARBA"/>
</dbReference>
<dbReference type="Gene3D" id="3.90.180.10">
    <property type="entry name" value="Medium-chain alcohol dehydrogenases, catalytic domain"/>
    <property type="match status" value="1"/>
</dbReference>
<feature type="domain" description="Enoyl reductase (ER)" evidence="2">
    <location>
        <begin position="15"/>
        <end position="321"/>
    </location>
</feature>
<dbReference type="InterPro" id="IPR051603">
    <property type="entry name" value="Zinc-ADH_QOR/CCCR"/>
</dbReference>
<dbReference type="InterPro" id="IPR020843">
    <property type="entry name" value="ER"/>
</dbReference>
<reference evidence="3" key="1">
    <citation type="submission" date="2016-12" db="EMBL/GenBank/DDBJ databases">
        <title>Discovery of methanogenic haloarchaea.</title>
        <authorList>
            <person name="Sorokin D.Y."/>
            <person name="Makarova K.S."/>
            <person name="Abbas B."/>
            <person name="Ferrer M."/>
            <person name="Golyshin P.N."/>
        </authorList>
    </citation>
    <scope>NUCLEOTIDE SEQUENCE [LARGE SCALE GENOMIC DNA]</scope>
    <source>
        <strain evidence="3">HMET1</strain>
    </source>
</reference>
<evidence type="ECO:0000256" key="1">
    <source>
        <dbReference type="ARBA" id="ARBA00022857"/>
    </source>
</evidence>
<dbReference type="EMBL" id="MSDW01000001">
    <property type="protein sequence ID" value="OKY78624.1"/>
    <property type="molecule type" value="Genomic_DNA"/>
</dbReference>
<dbReference type="PANTHER" id="PTHR44154:SF1">
    <property type="entry name" value="QUINONE OXIDOREDUCTASE"/>
    <property type="match status" value="1"/>
</dbReference>
<evidence type="ECO:0000259" key="2">
    <source>
        <dbReference type="SMART" id="SM00829"/>
    </source>
</evidence>
<dbReference type="GO" id="GO:0003730">
    <property type="term" value="F:mRNA 3'-UTR binding"/>
    <property type="evidence" value="ECO:0007669"/>
    <property type="project" value="TreeGrafter"/>
</dbReference>
<dbReference type="PANTHER" id="PTHR44154">
    <property type="entry name" value="QUINONE OXIDOREDUCTASE"/>
    <property type="match status" value="1"/>
</dbReference>
<organism evidence="3 4">
    <name type="scientific">Methanohalarchaeum thermophilum</name>
    <dbReference type="NCBI Taxonomy" id="1903181"/>
    <lineage>
        <taxon>Archaea</taxon>
        <taxon>Methanobacteriati</taxon>
        <taxon>Methanobacteriota</taxon>
        <taxon>Methanonatronarchaeia</taxon>
        <taxon>Methanonatronarchaeales</taxon>
        <taxon>Methanonatronarchaeaceae</taxon>
        <taxon>Candidatus Methanohalarchaeum</taxon>
    </lineage>
</organism>